<dbReference type="GO" id="GO:0031901">
    <property type="term" value="C:early endosome membrane"/>
    <property type="evidence" value="ECO:0007669"/>
    <property type="project" value="TreeGrafter"/>
</dbReference>
<reference evidence="3" key="1">
    <citation type="submission" date="2016-06" db="UniProtKB">
        <authorList>
            <consortium name="WormBaseParasite"/>
        </authorList>
    </citation>
    <scope>IDENTIFICATION</scope>
</reference>
<dbReference type="InterPro" id="IPR022557">
    <property type="entry name" value="SARA-like_C"/>
</dbReference>
<dbReference type="PANTHER" id="PTHR46319">
    <property type="entry name" value="ZINC FINGER FYVE DOMAIN-CONTAINING PROTEIN"/>
    <property type="match status" value="1"/>
</dbReference>
<dbReference type="WBParaSite" id="GPUH_0002152301-mRNA-1">
    <property type="protein sequence ID" value="GPUH_0002152301-mRNA-1"/>
    <property type="gene ID" value="GPUH_0002152301"/>
</dbReference>
<feature type="domain" description="Smad anchor for receptor activation-like C-terminal" evidence="2">
    <location>
        <begin position="220"/>
        <end position="406"/>
    </location>
</feature>
<dbReference type="Pfam" id="PF11979">
    <property type="entry name" value="SARA_C"/>
    <property type="match status" value="1"/>
</dbReference>
<proteinExistence type="predicted"/>
<dbReference type="PANTHER" id="PTHR46319:SF3">
    <property type="entry name" value="ZINC FINGER FYVE DOMAIN-CONTAINING PROTEIN"/>
    <property type="match status" value="1"/>
</dbReference>
<sequence>LESGRCVSSSEGTSESSRVGTKPVLKPTLKAESVTAKDLDTPSSSDAAAAAAAKRSVTFRDGHGSKTRASSRRLKQLHVSEECVCFLPNDDNCCLHLRSSDGAIVECANVQQYCIPALRNEESIDVMIFRNLWCTVKLCEYDGKTAMCISSRGMSFIYEIYEFALTPQNESADEELGIRLAHHRVPALHRTTYFSNSEKPVARDILLFRPAFQDFKNLPVPSSPFLVAAFIHHSESIWANVIPQRLLIRLGLQASFYPTPLINDLERKPVYSAIFDTSVLKMFNDFRNWRFRMPVICGSTLTIKDNNETHLIVPAWANDEIAKLIKTNKNMLSWGLDFNTDADSHLVSEQDEQAGSFDSQIFTNGIAKLIKTNKNMLSWGLDFNTDADSHLVSEQDEQAGSFDSQIFTNGVGNRKCN</sequence>
<organism evidence="3">
    <name type="scientific">Gongylonema pulchrum</name>
    <dbReference type="NCBI Taxonomy" id="637853"/>
    <lineage>
        <taxon>Eukaryota</taxon>
        <taxon>Metazoa</taxon>
        <taxon>Ecdysozoa</taxon>
        <taxon>Nematoda</taxon>
        <taxon>Chromadorea</taxon>
        <taxon>Rhabditida</taxon>
        <taxon>Spirurina</taxon>
        <taxon>Spiruromorpha</taxon>
        <taxon>Spiruroidea</taxon>
        <taxon>Gongylonematidae</taxon>
        <taxon>Gongylonema</taxon>
    </lineage>
</organism>
<feature type="region of interest" description="Disordered" evidence="1">
    <location>
        <begin position="1"/>
        <end position="26"/>
    </location>
</feature>
<evidence type="ECO:0000313" key="3">
    <source>
        <dbReference type="WBParaSite" id="GPUH_0002152301-mRNA-1"/>
    </source>
</evidence>
<evidence type="ECO:0000256" key="1">
    <source>
        <dbReference type="SAM" id="MobiDB-lite"/>
    </source>
</evidence>
<accession>A0A183EKK5</accession>
<feature type="compositionally biased region" description="Low complexity" evidence="1">
    <location>
        <begin position="1"/>
        <end position="21"/>
    </location>
</feature>
<evidence type="ECO:0000259" key="2">
    <source>
        <dbReference type="SMART" id="SM01421"/>
    </source>
</evidence>
<dbReference type="AlphaFoldDB" id="A0A183EKK5"/>
<protein>
    <submittedName>
        <fullName evidence="3">DUF3480 domain-containing protein</fullName>
    </submittedName>
</protein>
<name>A0A183EKK5_9BILA</name>
<dbReference type="SMART" id="SM01421">
    <property type="entry name" value="DUF3480"/>
    <property type="match status" value="1"/>
</dbReference>
<dbReference type="GO" id="GO:0016197">
    <property type="term" value="P:endosomal transport"/>
    <property type="evidence" value="ECO:0007669"/>
    <property type="project" value="TreeGrafter"/>
</dbReference>